<dbReference type="InterPro" id="IPR002656">
    <property type="entry name" value="Acyl_transf_3_dom"/>
</dbReference>
<feature type="transmembrane region" description="Helical" evidence="1">
    <location>
        <begin position="183"/>
        <end position="207"/>
    </location>
</feature>
<gene>
    <name evidence="3" type="primary">LOC114344207</name>
</gene>
<feature type="transmembrane region" description="Helical" evidence="1">
    <location>
        <begin position="248"/>
        <end position="270"/>
    </location>
</feature>
<dbReference type="InterPro" id="IPR052728">
    <property type="entry name" value="O2_lipid_transport_reg"/>
</dbReference>
<dbReference type="PANTHER" id="PTHR11161">
    <property type="entry name" value="O-ACYLTRANSFERASE"/>
    <property type="match status" value="1"/>
</dbReference>
<proteinExistence type="predicted"/>
<accession>A0A6P7GLR7</accession>
<feature type="transmembrane region" description="Helical" evidence="1">
    <location>
        <begin position="277"/>
        <end position="297"/>
    </location>
</feature>
<keyword evidence="1" id="KW-0472">Membrane</keyword>
<feature type="domain" description="Acyltransferase 3" evidence="2">
    <location>
        <begin position="91"/>
        <end position="383"/>
    </location>
</feature>
<evidence type="ECO:0000313" key="3">
    <source>
        <dbReference type="RefSeq" id="XP_028150851.1"/>
    </source>
</evidence>
<keyword evidence="1" id="KW-0812">Transmembrane</keyword>
<keyword evidence="1" id="KW-1133">Transmembrane helix</keyword>
<feature type="non-terminal residue" evidence="3">
    <location>
        <position position="1"/>
    </location>
</feature>
<feature type="transmembrane region" description="Helical" evidence="1">
    <location>
        <begin position="138"/>
        <end position="162"/>
    </location>
</feature>
<dbReference type="Pfam" id="PF01757">
    <property type="entry name" value="Acyl_transf_3"/>
    <property type="match status" value="1"/>
</dbReference>
<organism evidence="3">
    <name type="scientific">Diabrotica virgifera virgifera</name>
    <name type="common">western corn rootworm</name>
    <dbReference type="NCBI Taxonomy" id="50390"/>
    <lineage>
        <taxon>Eukaryota</taxon>
        <taxon>Metazoa</taxon>
        <taxon>Ecdysozoa</taxon>
        <taxon>Arthropoda</taxon>
        <taxon>Hexapoda</taxon>
        <taxon>Insecta</taxon>
        <taxon>Pterygota</taxon>
        <taxon>Neoptera</taxon>
        <taxon>Endopterygota</taxon>
        <taxon>Coleoptera</taxon>
        <taxon>Polyphaga</taxon>
        <taxon>Cucujiformia</taxon>
        <taxon>Chrysomeloidea</taxon>
        <taxon>Chrysomelidae</taxon>
        <taxon>Galerucinae</taxon>
        <taxon>Diabroticina</taxon>
        <taxon>Diabroticites</taxon>
        <taxon>Diabrotica</taxon>
    </lineage>
</organism>
<evidence type="ECO:0000259" key="2">
    <source>
        <dbReference type="Pfam" id="PF01757"/>
    </source>
</evidence>
<dbReference type="AlphaFoldDB" id="A0A6P7GLR7"/>
<protein>
    <submittedName>
        <fullName evidence="3">O-acyltransferase like protein-like</fullName>
    </submittedName>
</protein>
<reference evidence="3" key="1">
    <citation type="submission" date="2025-08" db="UniProtKB">
        <authorList>
            <consortium name="RefSeq"/>
        </authorList>
    </citation>
    <scope>IDENTIFICATION</scope>
    <source>
        <tissue evidence="3">Whole insect</tissue>
    </source>
</reference>
<feature type="transmembrane region" description="Helical" evidence="1">
    <location>
        <begin position="364"/>
        <end position="384"/>
    </location>
</feature>
<sequence>NLYKELPSIFQIDDYEKCKMESKLFCKVSVTLTPLENNISSKHWKMIQELYNVVRRKAPEGEKYFLPFSIIKNYQKFRAVKDNEDFQKLKCIQGIRFYNMLLIIFCHTFSSFIGGYVMNTEYIENISNNPFRHGLRNLMVFLVQTFFLFSSFLMSYHFFQVMENKENEQHKLKVVLLTFFNRYLRILPPVLIMVGWGSTVWVVNLFYGPVKDQYADPEHLRCQKNWWASLLFIHNHYNQEDMCYFTTWYLAADTQLYLLSLIILTIIWINRNTAKHLLSAFVALGVLIPTVICYIYDLDMIFRITPENSKINKFRSVNFHVVYSSTYSNMATYMIGLCFGYFYFTLRNVRISFTRVSTALDNIYFIFVLNYILLGVFLLTVFAADFKEQHGLTYNLAYE</sequence>
<feature type="transmembrane region" description="Helical" evidence="1">
    <location>
        <begin position="317"/>
        <end position="344"/>
    </location>
</feature>
<dbReference type="RefSeq" id="XP_028150851.1">
    <property type="nucleotide sequence ID" value="XM_028295050.1"/>
</dbReference>
<dbReference type="GO" id="GO:0016747">
    <property type="term" value="F:acyltransferase activity, transferring groups other than amino-acyl groups"/>
    <property type="evidence" value="ECO:0007669"/>
    <property type="project" value="InterPro"/>
</dbReference>
<name>A0A6P7GLR7_DIAVI</name>
<feature type="transmembrane region" description="Helical" evidence="1">
    <location>
        <begin position="97"/>
        <end position="118"/>
    </location>
</feature>
<evidence type="ECO:0000256" key="1">
    <source>
        <dbReference type="SAM" id="Phobius"/>
    </source>
</evidence>
<dbReference type="InParanoid" id="A0A6P7GLR7"/>
<dbReference type="PANTHER" id="PTHR11161:SF72">
    <property type="entry name" value="FI21449P1"/>
    <property type="match status" value="1"/>
</dbReference>